<dbReference type="InterPro" id="IPR032675">
    <property type="entry name" value="LRR_dom_sf"/>
</dbReference>
<dbReference type="SUPFAM" id="SSF52047">
    <property type="entry name" value="RNI-like"/>
    <property type="match status" value="1"/>
</dbReference>
<dbReference type="PANTHER" id="PTHR48005">
    <property type="entry name" value="LEUCINE RICH REPEAT KINASE 2"/>
    <property type="match status" value="1"/>
</dbReference>
<dbReference type="SMART" id="SM00369">
    <property type="entry name" value="LRR_TYP"/>
    <property type="match status" value="6"/>
</dbReference>
<feature type="transmembrane region" description="Helical" evidence="13">
    <location>
        <begin position="152"/>
        <end position="176"/>
    </location>
</feature>
<dbReference type="GO" id="GO:0005524">
    <property type="term" value="F:ATP binding"/>
    <property type="evidence" value="ECO:0007669"/>
    <property type="project" value="UniProtKB-KW"/>
</dbReference>
<keyword evidence="4" id="KW-0808">Transferase</keyword>
<reference evidence="14 15" key="1">
    <citation type="journal article" date="2015" name="Plant Cell">
        <title>Oil accumulation by the oleaginous diatom Fistulifera solaris as revealed by the genome and transcriptome.</title>
        <authorList>
            <person name="Tanaka T."/>
            <person name="Maeda Y."/>
            <person name="Veluchamy A."/>
            <person name="Tanaka M."/>
            <person name="Abida H."/>
            <person name="Marechal E."/>
            <person name="Bowler C."/>
            <person name="Muto M."/>
            <person name="Sunaga Y."/>
            <person name="Tanaka M."/>
            <person name="Yoshino T."/>
            <person name="Taniguchi T."/>
            <person name="Fukuda Y."/>
            <person name="Nemoto M."/>
            <person name="Matsumoto M."/>
            <person name="Wong P.S."/>
            <person name="Aburatani S."/>
            <person name="Fujibuchi W."/>
        </authorList>
    </citation>
    <scope>NUCLEOTIDE SEQUENCE [LARGE SCALE GENOMIC DNA]</scope>
    <source>
        <strain evidence="14 15">JPCC DA0580</strain>
    </source>
</reference>
<dbReference type="EMBL" id="BDSP01000239">
    <property type="protein sequence ID" value="GAX26146.1"/>
    <property type="molecule type" value="Genomic_DNA"/>
</dbReference>
<keyword evidence="7" id="KW-0418">Kinase</keyword>
<evidence type="ECO:0000256" key="6">
    <source>
        <dbReference type="ARBA" id="ARBA00022741"/>
    </source>
</evidence>
<accession>A0A1Z5KIT1</accession>
<feature type="compositionally biased region" description="Acidic residues" evidence="12">
    <location>
        <begin position="98"/>
        <end position="108"/>
    </location>
</feature>
<dbReference type="FunFam" id="3.80.10.10:FF:000095">
    <property type="entry name" value="LRR receptor-like serine/threonine-protein kinase GSO1"/>
    <property type="match status" value="1"/>
</dbReference>
<dbReference type="Pfam" id="PF00560">
    <property type="entry name" value="LRR_1"/>
    <property type="match status" value="2"/>
</dbReference>
<dbReference type="Proteomes" id="UP000198406">
    <property type="component" value="Unassembled WGS sequence"/>
</dbReference>
<sequence>MTEENHIIKKPQEAPGELPSRSWEEEEEPKNDAEEEDVNDDDDEDSSFGPPPPPPPLTPHPEDTLNYTIASDSLFYDEESPRKTDPPQVSPYSKDSEYNYDNDIDDDSVPPGAPAIDWEEDQSVEIPPTKVVQRWEKKEKRRKKLLRQDKNYFAAKAIASVACCLIVLVIILTAGFGSGAFQKDDEPSSAVIPPPTMTTAPTVSPPFETPVAPPVDNNSTVNRPSALQDLLVSASYNPDAFADVQSAESLAANWLIVSDPLQLDPTKDQFRIQQRYALLTQYFAADGSWSNEEGWLTAEDECTWYGVQCEEVGGGTARNAVVTVNFAANNVGRITPDIAMLTNVTTLNLTGNPWEGGFPTAITNMPQLRSLDLENLGLTDDISSIDFSVFPNMEVLRLRGNFLQGTLNSFYSMTNLVEVQASGGNNLTLAINSSIVNLAKLQTLNLNGCPITGGLVSEIGALTALTTIDLGRPAPSNTVGLTGPIPASINQLTQLATLDLSSNLLTGAIPDMTGVPLQILRLSNNNFGQAAIPDSIYTLTGLVELNMANCKLIGSIGTGIGSLTSLRILALDANFLSGALPDAMDQLFQLQSLTLRLNMFETAIPASWTSLVNLQIFDLQNSRIIGPIPGNIGSMASLRELRLSENRITGAIPGSLTQLVLLEELELNTNALTGGIPFDIGSLVNLRILRLHDNTRAVIPGSGLVGQLPSSLGGLTNLLEFEIYDNFMSGPLPWEMGSLVNLQLLDVEFNLFTGLVPDSFAGLSSLQSFYLSGNNFTAGAVLPESLCSIPNLDLVSDCDVTNSCSRCPS</sequence>
<keyword evidence="8" id="KW-0067">ATP-binding</keyword>
<protein>
    <recommendedName>
        <fullName evidence="1">non-specific serine/threonine protein kinase</fullName>
        <ecNumber evidence="1">2.7.11.1</ecNumber>
    </recommendedName>
</protein>
<evidence type="ECO:0000256" key="5">
    <source>
        <dbReference type="ARBA" id="ARBA00022737"/>
    </source>
</evidence>
<dbReference type="EC" id="2.7.11.1" evidence="1"/>
<gene>
    <name evidence="14" type="ORF">FisN_18Hh262</name>
</gene>
<keyword evidence="13" id="KW-1133">Transmembrane helix</keyword>
<dbReference type="InterPro" id="IPR051420">
    <property type="entry name" value="Ser_Thr_Kinases_DiverseReg"/>
</dbReference>
<dbReference type="Gene3D" id="3.80.10.10">
    <property type="entry name" value="Ribonuclease Inhibitor"/>
    <property type="match status" value="5"/>
</dbReference>
<feature type="compositionally biased region" description="Basic and acidic residues" evidence="12">
    <location>
        <begin position="1"/>
        <end position="12"/>
    </location>
</feature>
<evidence type="ECO:0000256" key="3">
    <source>
        <dbReference type="ARBA" id="ARBA00022614"/>
    </source>
</evidence>
<evidence type="ECO:0000256" key="4">
    <source>
        <dbReference type="ARBA" id="ARBA00022679"/>
    </source>
</evidence>
<keyword evidence="3" id="KW-0433">Leucine-rich repeat</keyword>
<proteinExistence type="predicted"/>
<keyword evidence="9 13" id="KW-0472">Membrane</keyword>
<comment type="catalytic activity">
    <reaction evidence="10">
        <text>L-threonyl-[protein] + ATP = O-phospho-L-threonyl-[protein] + ADP + H(+)</text>
        <dbReference type="Rhea" id="RHEA:46608"/>
        <dbReference type="Rhea" id="RHEA-COMP:11060"/>
        <dbReference type="Rhea" id="RHEA-COMP:11605"/>
        <dbReference type="ChEBI" id="CHEBI:15378"/>
        <dbReference type="ChEBI" id="CHEBI:30013"/>
        <dbReference type="ChEBI" id="CHEBI:30616"/>
        <dbReference type="ChEBI" id="CHEBI:61977"/>
        <dbReference type="ChEBI" id="CHEBI:456216"/>
        <dbReference type="EC" id="2.7.11.1"/>
    </reaction>
</comment>
<dbReference type="InParanoid" id="A0A1Z5KIT1"/>
<evidence type="ECO:0000256" key="2">
    <source>
        <dbReference type="ARBA" id="ARBA00022527"/>
    </source>
</evidence>
<evidence type="ECO:0000256" key="1">
    <source>
        <dbReference type="ARBA" id="ARBA00012513"/>
    </source>
</evidence>
<dbReference type="SUPFAM" id="SSF52058">
    <property type="entry name" value="L domain-like"/>
    <property type="match status" value="1"/>
</dbReference>
<evidence type="ECO:0000256" key="10">
    <source>
        <dbReference type="ARBA" id="ARBA00047899"/>
    </source>
</evidence>
<feature type="compositionally biased region" description="Pro residues" evidence="12">
    <location>
        <begin position="49"/>
        <end position="59"/>
    </location>
</feature>
<keyword evidence="15" id="KW-1185">Reference proteome</keyword>
<keyword evidence="13" id="KW-0812">Transmembrane</keyword>
<evidence type="ECO:0000256" key="12">
    <source>
        <dbReference type="SAM" id="MobiDB-lite"/>
    </source>
</evidence>
<feature type="region of interest" description="Disordered" evidence="12">
    <location>
        <begin position="1"/>
        <end position="113"/>
    </location>
</feature>
<evidence type="ECO:0000313" key="15">
    <source>
        <dbReference type="Proteomes" id="UP000198406"/>
    </source>
</evidence>
<comment type="catalytic activity">
    <reaction evidence="11">
        <text>L-seryl-[protein] + ATP = O-phospho-L-seryl-[protein] + ADP + H(+)</text>
        <dbReference type="Rhea" id="RHEA:17989"/>
        <dbReference type="Rhea" id="RHEA-COMP:9863"/>
        <dbReference type="Rhea" id="RHEA-COMP:11604"/>
        <dbReference type="ChEBI" id="CHEBI:15378"/>
        <dbReference type="ChEBI" id="CHEBI:29999"/>
        <dbReference type="ChEBI" id="CHEBI:30616"/>
        <dbReference type="ChEBI" id="CHEBI:83421"/>
        <dbReference type="ChEBI" id="CHEBI:456216"/>
        <dbReference type="EC" id="2.7.11.1"/>
    </reaction>
</comment>
<comment type="caution">
    <text evidence="14">The sequence shown here is derived from an EMBL/GenBank/DDBJ whole genome shotgun (WGS) entry which is preliminary data.</text>
</comment>
<name>A0A1Z5KIT1_FISSO</name>
<dbReference type="AlphaFoldDB" id="A0A1Z5KIT1"/>
<keyword evidence="2" id="KW-0723">Serine/threonine-protein kinase</keyword>
<dbReference type="InterPro" id="IPR001611">
    <property type="entry name" value="Leu-rich_rpt"/>
</dbReference>
<dbReference type="InterPro" id="IPR003591">
    <property type="entry name" value="Leu-rich_rpt_typical-subtyp"/>
</dbReference>
<dbReference type="Pfam" id="PF13855">
    <property type="entry name" value="LRR_8"/>
    <property type="match status" value="1"/>
</dbReference>
<evidence type="ECO:0000256" key="8">
    <source>
        <dbReference type="ARBA" id="ARBA00022840"/>
    </source>
</evidence>
<keyword evidence="5" id="KW-0677">Repeat</keyword>
<evidence type="ECO:0000256" key="13">
    <source>
        <dbReference type="SAM" id="Phobius"/>
    </source>
</evidence>
<organism evidence="14 15">
    <name type="scientific">Fistulifera solaris</name>
    <name type="common">Oleaginous diatom</name>
    <dbReference type="NCBI Taxonomy" id="1519565"/>
    <lineage>
        <taxon>Eukaryota</taxon>
        <taxon>Sar</taxon>
        <taxon>Stramenopiles</taxon>
        <taxon>Ochrophyta</taxon>
        <taxon>Bacillariophyta</taxon>
        <taxon>Bacillariophyceae</taxon>
        <taxon>Bacillariophycidae</taxon>
        <taxon>Naviculales</taxon>
        <taxon>Naviculaceae</taxon>
        <taxon>Fistulifera</taxon>
    </lineage>
</organism>
<evidence type="ECO:0000256" key="11">
    <source>
        <dbReference type="ARBA" id="ARBA00048679"/>
    </source>
</evidence>
<evidence type="ECO:0000256" key="7">
    <source>
        <dbReference type="ARBA" id="ARBA00022777"/>
    </source>
</evidence>
<feature type="compositionally biased region" description="Acidic residues" evidence="12">
    <location>
        <begin position="24"/>
        <end position="46"/>
    </location>
</feature>
<dbReference type="GO" id="GO:0004674">
    <property type="term" value="F:protein serine/threonine kinase activity"/>
    <property type="evidence" value="ECO:0007669"/>
    <property type="project" value="UniProtKB-KW"/>
</dbReference>
<evidence type="ECO:0000313" key="14">
    <source>
        <dbReference type="EMBL" id="GAX26146.1"/>
    </source>
</evidence>
<evidence type="ECO:0000256" key="9">
    <source>
        <dbReference type="ARBA" id="ARBA00023136"/>
    </source>
</evidence>
<dbReference type="PANTHER" id="PTHR48005:SF13">
    <property type="entry name" value="SERINE_THREONINE-PROTEIN KINASE DDB_G0278509-RELATED"/>
    <property type="match status" value="1"/>
</dbReference>
<dbReference type="OrthoDB" id="676979at2759"/>
<keyword evidence="6" id="KW-0547">Nucleotide-binding</keyword>